<dbReference type="AlphaFoldDB" id="A0AA43RIR9"/>
<keyword evidence="3" id="KW-1003">Cell membrane</keyword>
<accession>A0AA43RIR9</accession>
<feature type="transmembrane region" description="Helical" evidence="7">
    <location>
        <begin position="70"/>
        <end position="91"/>
    </location>
</feature>
<gene>
    <name evidence="9" type="ORF">Q3982_04850</name>
</gene>
<dbReference type="SUPFAM" id="SSF103481">
    <property type="entry name" value="Multidrug resistance efflux transporter EmrE"/>
    <property type="match status" value="2"/>
</dbReference>
<evidence type="ECO:0000256" key="1">
    <source>
        <dbReference type="ARBA" id="ARBA00004651"/>
    </source>
</evidence>
<keyword evidence="5 7" id="KW-1133">Transmembrane helix</keyword>
<dbReference type="Pfam" id="PF00892">
    <property type="entry name" value="EamA"/>
    <property type="match status" value="2"/>
</dbReference>
<dbReference type="Gene3D" id="1.10.3730.20">
    <property type="match status" value="1"/>
</dbReference>
<keyword evidence="4 7" id="KW-0812">Transmembrane</keyword>
<feature type="transmembrane region" description="Helical" evidence="7">
    <location>
        <begin position="97"/>
        <end position="117"/>
    </location>
</feature>
<feature type="transmembrane region" description="Helical" evidence="7">
    <location>
        <begin position="124"/>
        <end position="141"/>
    </location>
</feature>
<dbReference type="InterPro" id="IPR037185">
    <property type="entry name" value="EmrE-like"/>
</dbReference>
<evidence type="ECO:0000256" key="3">
    <source>
        <dbReference type="ARBA" id="ARBA00022475"/>
    </source>
</evidence>
<feature type="transmembrane region" description="Helical" evidence="7">
    <location>
        <begin position="153"/>
        <end position="171"/>
    </location>
</feature>
<feature type="domain" description="EamA" evidence="8">
    <location>
        <begin position="151"/>
        <end position="283"/>
    </location>
</feature>
<protein>
    <submittedName>
        <fullName evidence="9">DMT family transporter</fullName>
    </submittedName>
</protein>
<dbReference type="Proteomes" id="UP001168575">
    <property type="component" value="Unassembled WGS sequence"/>
</dbReference>
<dbReference type="PANTHER" id="PTHR42920:SF5">
    <property type="entry name" value="EAMA DOMAIN-CONTAINING PROTEIN"/>
    <property type="match status" value="1"/>
</dbReference>
<evidence type="ECO:0000259" key="8">
    <source>
        <dbReference type="Pfam" id="PF00892"/>
    </source>
</evidence>
<evidence type="ECO:0000313" key="10">
    <source>
        <dbReference type="Proteomes" id="UP001168575"/>
    </source>
</evidence>
<evidence type="ECO:0000256" key="6">
    <source>
        <dbReference type="ARBA" id="ARBA00023136"/>
    </source>
</evidence>
<comment type="caution">
    <text evidence="9">The sequence shown here is derived from an EMBL/GenBank/DDBJ whole genome shotgun (WGS) entry which is preliminary data.</text>
</comment>
<evidence type="ECO:0000256" key="5">
    <source>
        <dbReference type="ARBA" id="ARBA00022989"/>
    </source>
</evidence>
<organism evidence="9 10">
    <name type="scientific">Phoenicibacter congonensis</name>
    <dbReference type="NCBI Taxonomy" id="1944646"/>
    <lineage>
        <taxon>Bacteria</taxon>
        <taxon>Bacillati</taxon>
        <taxon>Actinomycetota</taxon>
        <taxon>Coriobacteriia</taxon>
        <taxon>Eggerthellales</taxon>
        <taxon>Eggerthellaceae</taxon>
        <taxon>Phoenicibacter</taxon>
    </lineage>
</organism>
<keyword evidence="6 7" id="KW-0472">Membrane</keyword>
<proteinExistence type="inferred from homology"/>
<dbReference type="GO" id="GO:0005886">
    <property type="term" value="C:plasma membrane"/>
    <property type="evidence" value="ECO:0007669"/>
    <property type="project" value="UniProtKB-SubCell"/>
</dbReference>
<feature type="domain" description="EamA" evidence="8">
    <location>
        <begin position="11"/>
        <end position="140"/>
    </location>
</feature>
<dbReference type="EMBL" id="JAUMVS010000074">
    <property type="protein sequence ID" value="MDO4841988.1"/>
    <property type="molecule type" value="Genomic_DNA"/>
</dbReference>
<evidence type="ECO:0000256" key="2">
    <source>
        <dbReference type="ARBA" id="ARBA00007362"/>
    </source>
</evidence>
<dbReference type="InterPro" id="IPR051258">
    <property type="entry name" value="Diverse_Substrate_Transporter"/>
</dbReference>
<dbReference type="PANTHER" id="PTHR42920">
    <property type="entry name" value="OS03G0707200 PROTEIN-RELATED"/>
    <property type="match status" value="1"/>
</dbReference>
<dbReference type="InterPro" id="IPR000620">
    <property type="entry name" value="EamA_dom"/>
</dbReference>
<reference evidence="9" key="1">
    <citation type="submission" date="2023-07" db="EMBL/GenBank/DDBJ databases">
        <title>Between Cages and Wild: Unraveling the Impact of Captivity on Animal Microbiomes and Antimicrobial Resistance.</title>
        <authorList>
            <person name="Schmartz G.P."/>
            <person name="Rehner J."/>
            <person name="Schuff M.J."/>
            <person name="Becker S.L."/>
            <person name="Kravczyk M."/>
            <person name="Gurevich A."/>
            <person name="Francke R."/>
            <person name="Mueller R."/>
            <person name="Keller V."/>
            <person name="Keller A."/>
        </authorList>
    </citation>
    <scope>NUCLEOTIDE SEQUENCE</scope>
    <source>
        <strain evidence="9">S12M_St_49</strain>
    </source>
</reference>
<evidence type="ECO:0000256" key="7">
    <source>
        <dbReference type="SAM" id="Phobius"/>
    </source>
</evidence>
<evidence type="ECO:0000256" key="4">
    <source>
        <dbReference type="ARBA" id="ARBA00022692"/>
    </source>
</evidence>
<comment type="similarity">
    <text evidence="2">Belongs to the EamA transporter family.</text>
</comment>
<feature type="transmembrane region" description="Helical" evidence="7">
    <location>
        <begin position="12"/>
        <end position="33"/>
    </location>
</feature>
<feature type="transmembrane region" description="Helical" evidence="7">
    <location>
        <begin position="39"/>
        <end position="58"/>
    </location>
</feature>
<sequence length="312" mass="34382">MKSSFWNQRSADLVLAFVGACWGLSYITMKFVMAEMTPFWMASFRFLFAFSLVALVFFKKLKETNVEIMKAAAIVGAFDALIFLTLLQGLGDTSVTNAGFLCSTSVVIVPIIHAIIVKKLPSKRVVFCCLIAIVGIGFMSLKGSLTFSPEDLWCLACAFAYAGWVLTTCHFAKKLDSLLVGIWQLFFTFVYLTIYSLFTESFSLPTSSIGWVNLLIMAFLCTGFGFVMQTVAQRYTSPEHASLMFCLEPVSASILGFFILGEVVELRAYFGAFLILLAVVLSNLRKPGESTTVEPAEKHEIAQDTAAHAAIK</sequence>
<keyword evidence="10" id="KW-1185">Reference proteome</keyword>
<feature type="transmembrane region" description="Helical" evidence="7">
    <location>
        <begin position="210"/>
        <end position="228"/>
    </location>
</feature>
<name>A0AA43RIR9_9ACTN</name>
<evidence type="ECO:0000313" key="9">
    <source>
        <dbReference type="EMBL" id="MDO4841988.1"/>
    </source>
</evidence>
<feature type="transmembrane region" description="Helical" evidence="7">
    <location>
        <begin position="240"/>
        <end position="260"/>
    </location>
</feature>
<feature type="transmembrane region" description="Helical" evidence="7">
    <location>
        <begin position="178"/>
        <end position="198"/>
    </location>
</feature>
<feature type="transmembrane region" description="Helical" evidence="7">
    <location>
        <begin position="266"/>
        <end position="284"/>
    </location>
</feature>
<comment type="subcellular location">
    <subcellularLocation>
        <location evidence="1">Cell membrane</location>
        <topology evidence="1">Multi-pass membrane protein</topology>
    </subcellularLocation>
</comment>